<dbReference type="Proteomes" id="UP001055879">
    <property type="component" value="Linkage Group LG15"/>
</dbReference>
<accession>A0ACB8XRC7</accession>
<keyword evidence="2" id="KW-1185">Reference proteome</keyword>
<name>A0ACB8XRC7_ARCLA</name>
<reference evidence="2" key="1">
    <citation type="journal article" date="2022" name="Mol. Ecol. Resour.">
        <title>The genomes of chicory, endive, great burdock and yacon provide insights into Asteraceae palaeo-polyploidization history and plant inulin production.</title>
        <authorList>
            <person name="Fan W."/>
            <person name="Wang S."/>
            <person name="Wang H."/>
            <person name="Wang A."/>
            <person name="Jiang F."/>
            <person name="Liu H."/>
            <person name="Zhao H."/>
            <person name="Xu D."/>
            <person name="Zhang Y."/>
        </authorList>
    </citation>
    <scope>NUCLEOTIDE SEQUENCE [LARGE SCALE GENOMIC DNA]</scope>
    <source>
        <strain evidence="2">cv. Niubang</strain>
    </source>
</reference>
<evidence type="ECO:0000313" key="2">
    <source>
        <dbReference type="Proteomes" id="UP001055879"/>
    </source>
</evidence>
<protein>
    <submittedName>
        <fullName evidence="1">Uncharacterized protein</fullName>
    </submittedName>
</protein>
<reference evidence="1 2" key="2">
    <citation type="journal article" date="2022" name="Mol. Ecol. Resour.">
        <title>The genomes of chicory, endive, great burdock and yacon provide insights into Asteraceae paleo-polyploidization history and plant inulin production.</title>
        <authorList>
            <person name="Fan W."/>
            <person name="Wang S."/>
            <person name="Wang H."/>
            <person name="Wang A."/>
            <person name="Jiang F."/>
            <person name="Liu H."/>
            <person name="Zhao H."/>
            <person name="Xu D."/>
            <person name="Zhang Y."/>
        </authorList>
    </citation>
    <scope>NUCLEOTIDE SEQUENCE [LARGE SCALE GENOMIC DNA]</scope>
    <source>
        <strain evidence="2">cv. Niubang</strain>
    </source>
</reference>
<comment type="caution">
    <text evidence="1">The sequence shown here is derived from an EMBL/GenBank/DDBJ whole genome shotgun (WGS) entry which is preliminary data.</text>
</comment>
<proteinExistence type="predicted"/>
<gene>
    <name evidence="1" type="ORF">L6452_39271</name>
</gene>
<evidence type="ECO:0000313" key="1">
    <source>
        <dbReference type="EMBL" id="KAI3673155.1"/>
    </source>
</evidence>
<dbReference type="EMBL" id="CM042061">
    <property type="protein sequence ID" value="KAI3673155.1"/>
    <property type="molecule type" value="Genomic_DNA"/>
</dbReference>
<organism evidence="1 2">
    <name type="scientific">Arctium lappa</name>
    <name type="common">Greater burdock</name>
    <name type="synonym">Lappa major</name>
    <dbReference type="NCBI Taxonomy" id="4217"/>
    <lineage>
        <taxon>Eukaryota</taxon>
        <taxon>Viridiplantae</taxon>
        <taxon>Streptophyta</taxon>
        <taxon>Embryophyta</taxon>
        <taxon>Tracheophyta</taxon>
        <taxon>Spermatophyta</taxon>
        <taxon>Magnoliopsida</taxon>
        <taxon>eudicotyledons</taxon>
        <taxon>Gunneridae</taxon>
        <taxon>Pentapetalae</taxon>
        <taxon>asterids</taxon>
        <taxon>campanulids</taxon>
        <taxon>Asterales</taxon>
        <taxon>Asteraceae</taxon>
        <taxon>Carduoideae</taxon>
        <taxon>Cardueae</taxon>
        <taxon>Arctiinae</taxon>
        <taxon>Arctium</taxon>
    </lineage>
</organism>
<sequence length="658" mass="72584">MAELLSTNWSYLASSSSSMDFFSHKGKYFCIYLLLIFHFSCISNSTSTDTDDPSNSSDPTQIVDVLNQQKSQLVKLEELVKNLTDLVTRLESRVFESPTEIRFSDDKFVHEETVTSDSKKPDENGFVDEDSVRVDRLGAVSVTKHSLFWSERFQFVSAVKLDTKATCLNVLPFKDVEGLSKYIAVGDDLGNFYVFTRYGEVVLQFNTLTNSPITAMLSYISVFRNESIVVTGHGNGVILVHRVWEIPNGDESNLLERETIHKLDPEIGSAITILEIHHVGRTRFVVSIDIGGTIKVFKEGGHVIGTIVPKGRPLAFLKQKLLFLTETGAGSLDLRTMKLREAPCEGFNGSYALNYVFDASDRGKAYGFTSGGELVHLLIYGDSMNFKCRVRSKKKFDVDPGPLAFEAIKGYFLIVSQEKVFVYNVSSQLYVRAGLPRLVFSAGLDEIIASFLNYRAIGRMDGKDEVIPLIASDHDKLVILSLGSGYIGMYRSNLPVTKGEFNTMLWSTPVLFFILFLFVAWHFFANKKEALTSWGPDDPFTQGASPGSGERSFGNPTSRNHDIMDLRGGGGGGGGGGNGGGIRGPPRRYGSPTRYVGGPAANSFRPNSIDNNSRPASVEPDFRGSELKYRGSNIESSGFGKRREGLFVNSQVVDDHGS</sequence>